<proteinExistence type="predicted"/>
<dbReference type="PATRIC" id="fig|1727163.4.peg.1683"/>
<dbReference type="EMBL" id="CP012836">
    <property type="protein sequence ID" value="AMQ56375.1"/>
    <property type="molecule type" value="Genomic_DNA"/>
</dbReference>
<organism evidence="2 3">
    <name type="scientific">Algoriphagus sanaruensis</name>
    <dbReference type="NCBI Taxonomy" id="1727163"/>
    <lineage>
        <taxon>Bacteria</taxon>
        <taxon>Pseudomonadati</taxon>
        <taxon>Bacteroidota</taxon>
        <taxon>Cytophagia</taxon>
        <taxon>Cytophagales</taxon>
        <taxon>Cyclobacteriaceae</taxon>
        <taxon>Algoriphagus</taxon>
    </lineage>
</organism>
<accession>A0A142EMM0</accession>
<feature type="chain" id="PRO_5007494221" description="Lipocalin-like domain-containing protein" evidence="1">
    <location>
        <begin position="24"/>
        <end position="161"/>
    </location>
</feature>
<dbReference type="Proteomes" id="UP000073816">
    <property type="component" value="Chromosome"/>
</dbReference>
<keyword evidence="1" id="KW-0732">Signal</keyword>
<sequence>MQKIFWKLSLLAIVMLGFQSCGGDKPAPDPPKTPEQIATEALTGTGTLSWSISNGGSVTRDGRDVTDLYSTFELILNSGSSKTFTARNSNDLFDASGNWSFAGTNFDKIQLTGTKPAAGREISFTQTGTNLRLTLTIPAPGARQEGTLAIAGNYTFNLIKK</sequence>
<evidence type="ECO:0008006" key="4">
    <source>
        <dbReference type="Google" id="ProtNLM"/>
    </source>
</evidence>
<reference evidence="3" key="1">
    <citation type="submission" date="2015-09" db="EMBL/GenBank/DDBJ databases">
        <title>Complete sequence of Algoriphagus sp. M8-2.</title>
        <authorList>
            <person name="Shintani M."/>
        </authorList>
    </citation>
    <scope>NUCLEOTIDE SEQUENCE [LARGE SCALE GENOMIC DNA]</scope>
    <source>
        <strain evidence="3">M8-2</strain>
    </source>
</reference>
<evidence type="ECO:0000313" key="3">
    <source>
        <dbReference type="Proteomes" id="UP000073816"/>
    </source>
</evidence>
<reference evidence="2 3" key="2">
    <citation type="journal article" date="2016" name="Genome Announc.">
        <title>Complete Genome Sequence of Algoriphagus sp. Strain M8-2, Isolated from a Brackish Lake.</title>
        <authorList>
            <person name="Muraguchi Y."/>
            <person name="Kushimoto K."/>
            <person name="Ohtsubo Y."/>
            <person name="Suzuki T."/>
            <person name="Dohra H."/>
            <person name="Kimbara K."/>
            <person name="Shintani M."/>
        </authorList>
    </citation>
    <scope>NUCLEOTIDE SEQUENCE [LARGE SCALE GENOMIC DNA]</scope>
    <source>
        <strain evidence="2 3">M8-2</strain>
    </source>
</reference>
<gene>
    <name evidence="2" type="ORF">AO498_08110</name>
</gene>
<dbReference type="RefSeq" id="WP_236778654.1">
    <property type="nucleotide sequence ID" value="NZ_CP012836.1"/>
</dbReference>
<dbReference type="PROSITE" id="PS51257">
    <property type="entry name" value="PROKAR_LIPOPROTEIN"/>
    <property type="match status" value="1"/>
</dbReference>
<dbReference type="KEGG" id="alm:AO498_08110"/>
<evidence type="ECO:0000256" key="1">
    <source>
        <dbReference type="SAM" id="SignalP"/>
    </source>
</evidence>
<dbReference type="AlphaFoldDB" id="A0A142EMM0"/>
<keyword evidence="3" id="KW-1185">Reference proteome</keyword>
<evidence type="ECO:0000313" key="2">
    <source>
        <dbReference type="EMBL" id="AMQ56375.1"/>
    </source>
</evidence>
<feature type="signal peptide" evidence="1">
    <location>
        <begin position="1"/>
        <end position="23"/>
    </location>
</feature>
<name>A0A142EMM0_9BACT</name>
<dbReference type="STRING" id="1727163.AO498_08110"/>
<protein>
    <recommendedName>
        <fullName evidence="4">Lipocalin-like domain-containing protein</fullName>
    </recommendedName>
</protein>